<gene>
    <name evidence="2" type="ORF">ECRASSUSDP1_LOCUS3359</name>
</gene>
<protein>
    <submittedName>
        <fullName evidence="2">Uncharacterized protein</fullName>
    </submittedName>
</protein>
<evidence type="ECO:0000313" key="3">
    <source>
        <dbReference type="Proteomes" id="UP001295684"/>
    </source>
</evidence>
<comment type="caution">
    <text evidence="2">The sequence shown here is derived from an EMBL/GenBank/DDBJ whole genome shotgun (WGS) entry which is preliminary data.</text>
</comment>
<organism evidence="2 3">
    <name type="scientific">Euplotes crassus</name>
    <dbReference type="NCBI Taxonomy" id="5936"/>
    <lineage>
        <taxon>Eukaryota</taxon>
        <taxon>Sar</taxon>
        <taxon>Alveolata</taxon>
        <taxon>Ciliophora</taxon>
        <taxon>Intramacronucleata</taxon>
        <taxon>Spirotrichea</taxon>
        <taxon>Hypotrichia</taxon>
        <taxon>Euplotida</taxon>
        <taxon>Euplotidae</taxon>
        <taxon>Moneuplotes</taxon>
    </lineage>
</organism>
<feature type="region of interest" description="Disordered" evidence="1">
    <location>
        <begin position="153"/>
        <end position="194"/>
    </location>
</feature>
<evidence type="ECO:0000313" key="2">
    <source>
        <dbReference type="EMBL" id="CAI2362042.1"/>
    </source>
</evidence>
<dbReference type="AlphaFoldDB" id="A0AAD1X7V8"/>
<reference evidence="2" key="1">
    <citation type="submission" date="2023-07" db="EMBL/GenBank/DDBJ databases">
        <authorList>
            <consortium name="AG Swart"/>
            <person name="Singh M."/>
            <person name="Singh A."/>
            <person name="Seah K."/>
            <person name="Emmerich C."/>
        </authorList>
    </citation>
    <scope>NUCLEOTIDE SEQUENCE</scope>
    <source>
        <strain evidence="2">DP1</strain>
    </source>
</reference>
<feature type="compositionally biased region" description="Basic residues" evidence="1">
    <location>
        <begin position="164"/>
        <end position="182"/>
    </location>
</feature>
<name>A0AAD1X7V8_EUPCR</name>
<dbReference type="EMBL" id="CAMPGE010003219">
    <property type="protein sequence ID" value="CAI2362042.1"/>
    <property type="molecule type" value="Genomic_DNA"/>
</dbReference>
<evidence type="ECO:0000256" key="1">
    <source>
        <dbReference type="SAM" id="MobiDB-lite"/>
    </source>
</evidence>
<sequence length="406" mass="46430">MSLFKTPEIDWKNLNKQNQPIQIEEDLEELSDIDLKITYLKPKGKERAKPKTCKKKDPYKYLDFKKRQGRGDEGHLGLSGPPQPVGGCKEVSKQTEGLNCAEIQRKEVCESDTGRVVGFSNPSLQDMRFTDSCEFSLSNTSFVQGYDKLQSKGTPMLYENSPKPKIKLNPPKKTKKRAKKTKEKQGSLKQESTEADWERQKVFLKQTNQGADVTDLPPVIETPIYSVLQLISKSEVELCQSVYQLIKDQDIILSTQFYLNEQKQISVVAFKCYLSPEGCNFFVSFKKTITPINSVYLLEDYHPYHCHQNNVTKLVKQDQCIVKSEQTSTASSEERRLSISPMKQQDILVAKNSDFQRNRACEEICADKQNSIEQVKRANFCEPARLPELDIRLESIVGYDTDTLEL</sequence>
<dbReference type="Proteomes" id="UP001295684">
    <property type="component" value="Unassembled WGS sequence"/>
</dbReference>
<feature type="compositionally biased region" description="Basic and acidic residues" evidence="1">
    <location>
        <begin position="66"/>
        <end position="75"/>
    </location>
</feature>
<feature type="region of interest" description="Disordered" evidence="1">
    <location>
        <begin position="66"/>
        <end position="90"/>
    </location>
</feature>
<keyword evidence="3" id="KW-1185">Reference proteome</keyword>
<proteinExistence type="predicted"/>
<accession>A0AAD1X7V8</accession>